<accession>A0A6G1QQS3</accession>
<protein>
    <submittedName>
        <fullName evidence="2">Uncharacterized protein</fullName>
    </submittedName>
</protein>
<organism evidence="2 3">
    <name type="scientific">Channa argus</name>
    <name type="common">Northern snakehead</name>
    <name type="synonym">Ophicephalus argus</name>
    <dbReference type="NCBI Taxonomy" id="215402"/>
    <lineage>
        <taxon>Eukaryota</taxon>
        <taxon>Metazoa</taxon>
        <taxon>Chordata</taxon>
        <taxon>Craniata</taxon>
        <taxon>Vertebrata</taxon>
        <taxon>Euteleostomi</taxon>
        <taxon>Actinopterygii</taxon>
        <taxon>Neopterygii</taxon>
        <taxon>Teleostei</taxon>
        <taxon>Neoteleostei</taxon>
        <taxon>Acanthomorphata</taxon>
        <taxon>Anabantaria</taxon>
        <taxon>Anabantiformes</taxon>
        <taxon>Channoidei</taxon>
        <taxon>Channidae</taxon>
        <taxon>Channa</taxon>
    </lineage>
</organism>
<name>A0A6G1QQS3_CHAAH</name>
<reference evidence="3" key="2">
    <citation type="submission" date="2019-02" db="EMBL/GenBank/DDBJ databases">
        <title>Opniocepnalus argus Var Kimnra genome.</title>
        <authorList>
            <person name="Zhou C."/>
            <person name="Xiao S."/>
        </authorList>
    </citation>
    <scope>NUCLEOTIDE SEQUENCE [LARGE SCALE GENOMIC DNA]</scope>
</reference>
<gene>
    <name evidence="2" type="ORF">EXN66_Car020761</name>
</gene>
<feature type="compositionally biased region" description="Polar residues" evidence="1">
    <location>
        <begin position="58"/>
        <end position="69"/>
    </location>
</feature>
<reference evidence="2 3" key="1">
    <citation type="submission" date="2019-02" db="EMBL/GenBank/DDBJ databases">
        <title>Opniocepnalus argus genome.</title>
        <authorList>
            <person name="Zhou C."/>
            <person name="Xiao S."/>
        </authorList>
    </citation>
    <scope>NUCLEOTIDE SEQUENCE [LARGE SCALE GENOMIC DNA]</scope>
    <source>
        <strain evidence="2">OARG1902GOOAL</strain>
        <tissue evidence="2">Muscle</tissue>
    </source>
</reference>
<dbReference type="AlphaFoldDB" id="A0A6G1QQS3"/>
<evidence type="ECO:0000313" key="2">
    <source>
        <dbReference type="EMBL" id="KAF3705070.1"/>
    </source>
</evidence>
<evidence type="ECO:0000313" key="3">
    <source>
        <dbReference type="Proteomes" id="UP000503349"/>
    </source>
</evidence>
<feature type="region of interest" description="Disordered" evidence="1">
    <location>
        <begin position="258"/>
        <end position="351"/>
    </location>
</feature>
<dbReference type="EMBL" id="CM015732">
    <property type="protein sequence ID" value="KAF3705070.1"/>
    <property type="molecule type" value="Genomic_DNA"/>
</dbReference>
<sequence length="351" mass="40758">MVNKTVYAAFKDPESLSNWVIALWVGLKEKHSEEPLSITVRIYGLSSNKLTDPDQDMSDPSNKPLNHQSQGEKKTNKKQHQYSVASAAKQLTDLKQEAKSYSAGYKFCKWKWITSSPHNNIDFKLQFFQKPTESEAQEEIVRCDEFPEPHLYEPEYSEEKEIQQRNADRERLRDTTGDTMLPLRLIMRHQAPQTELQLRSILSSVTQDSLGKKRPCGQCVFSTYTVYACHKRYIKVHPHALYGSGHKQQHPIRWQERERAERAGMRTEKRRVEEREGVQRRRDGEMKDEITWKGKRGRLRRGEENRRAGEERGGGDEGGGKSHTAMEEGERSASRRGEERKEQNKSGLQQE</sequence>
<feature type="compositionally biased region" description="Basic and acidic residues" evidence="1">
    <location>
        <begin position="300"/>
        <end position="344"/>
    </location>
</feature>
<dbReference type="Proteomes" id="UP000503349">
    <property type="component" value="Chromosome 21"/>
</dbReference>
<keyword evidence="3" id="KW-1185">Reference proteome</keyword>
<proteinExistence type="predicted"/>
<feature type="region of interest" description="Disordered" evidence="1">
    <location>
        <begin position="51"/>
        <end position="82"/>
    </location>
</feature>
<feature type="compositionally biased region" description="Basic and acidic residues" evidence="1">
    <location>
        <begin position="258"/>
        <end position="292"/>
    </location>
</feature>
<evidence type="ECO:0000256" key="1">
    <source>
        <dbReference type="SAM" id="MobiDB-lite"/>
    </source>
</evidence>